<comment type="caution">
    <text evidence="2">The sequence shown here is derived from an EMBL/GenBank/DDBJ whole genome shotgun (WGS) entry which is preliminary data.</text>
</comment>
<reference evidence="3" key="1">
    <citation type="journal article" date="2019" name="Int. J. Syst. Evol. Microbiol.">
        <title>The Global Catalogue of Microorganisms (GCM) 10K type strain sequencing project: providing services to taxonomists for standard genome sequencing and annotation.</title>
        <authorList>
            <consortium name="The Broad Institute Genomics Platform"/>
            <consortium name="The Broad Institute Genome Sequencing Center for Infectious Disease"/>
            <person name="Wu L."/>
            <person name="Ma J."/>
        </authorList>
    </citation>
    <scope>NUCLEOTIDE SEQUENCE [LARGE SCALE GENOMIC DNA]</scope>
    <source>
        <strain evidence="3">CCUG 58127</strain>
    </source>
</reference>
<dbReference type="RefSeq" id="WP_382403556.1">
    <property type="nucleotide sequence ID" value="NZ_JBHSWH010000001.1"/>
</dbReference>
<proteinExistence type="predicted"/>
<gene>
    <name evidence="2" type="ORF">ACFQDH_16850</name>
</gene>
<protein>
    <submittedName>
        <fullName evidence="2">Uncharacterized protein</fullName>
    </submittedName>
</protein>
<evidence type="ECO:0000313" key="3">
    <source>
        <dbReference type="Proteomes" id="UP001596298"/>
    </source>
</evidence>
<dbReference type="EMBL" id="JBHSWH010000001">
    <property type="protein sequence ID" value="MFC6706878.1"/>
    <property type="molecule type" value="Genomic_DNA"/>
</dbReference>
<evidence type="ECO:0000313" key="2">
    <source>
        <dbReference type="EMBL" id="MFC6706878.1"/>
    </source>
</evidence>
<feature type="region of interest" description="Disordered" evidence="1">
    <location>
        <begin position="1"/>
        <end position="98"/>
    </location>
</feature>
<dbReference type="Proteomes" id="UP001596298">
    <property type="component" value="Unassembled WGS sequence"/>
</dbReference>
<feature type="compositionally biased region" description="Polar residues" evidence="1">
    <location>
        <begin position="37"/>
        <end position="46"/>
    </location>
</feature>
<keyword evidence="3" id="KW-1185">Reference proteome</keyword>
<name>A0ABW2AJ63_9MICO</name>
<feature type="compositionally biased region" description="Low complexity" evidence="1">
    <location>
        <begin position="23"/>
        <end position="32"/>
    </location>
</feature>
<organism evidence="2 3">
    <name type="scientific">Flexivirga alba</name>
    <dbReference type="NCBI Taxonomy" id="702742"/>
    <lineage>
        <taxon>Bacteria</taxon>
        <taxon>Bacillati</taxon>
        <taxon>Actinomycetota</taxon>
        <taxon>Actinomycetes</taxon>
        <taxon>Micrococcales</taxon>
        <taxon>Dermacoccaceae</taxon>
        <taxon>Flexivirga</taxon>
    </lineage>
</organism>
<evidence type="ECO:0000256" key="1">
    <source>
        <dbReference type="SAM" id="MobiDB-lite"/>
    </source>
</evidence>
<sequence>MVTKHKDETGLDSSTRQPHPHATRSTSGGSSRRPNDSKPQNVNCVTRSPPLGRQATRGRRSVPRSVCRNRLPRNGSARAPEPTELRVTVTEKAAAPTK</sequence>
<accession>A0ABW2AJ63</accession>